<evidence type="ECO:0000256" key="1">
    <source>
        <dbReference type="ARBA" id="ARBA00005046"/>
    </source>
</evidence>
<dbReference type="AlphaFoldDB" id="T0CVG1"/>
<dbReference type="eggNOG" id="COG0521">
    <property type="taxonomic scope" value="Bacteria"/>
</dbReference>
<comment type="pathway">
    <text evidence="1">Cofactor biosynthesis; molybdopterin biosynthesis.</text>
</comment>
<dbReference type="Proteomes" id="UP000829401">
    <property type="component" value="Chromosome"/>
</dbReference>
<dbReference type="SUPFAM" id="SSF53218">
    <property type="entry name" value="Molybdenum cofactor biosynthesis proteins"/>
    <property type="match status" value="1"/>
</dbReference>
<organism evidence="3 4">
    <name type="scientific">Alicyclobacillus acidoterrestris (strain ATCC 49025 / DSM 3922 / CIP 106132 / NCIMB 13137 / GD3B)</name>
    <dbReference type="NCBI Taxonomy" id="1356854"/>
    <lineage>
        <taxon>Bacteria</taxon>
        <taxon>Bacillati</taxon>
        <taxon>Bacillota</taxon>
        <taxon>Bacilli</taxon>
        <taxon>Bacillales</taxon>
        <taxon>Alicyclobacillaceae</taxon>
        <taxon>Alicyclobacillus</taxon>
    </lineage>
</organism>
<dbReference type="OrthoDB" id="9784492at2"/>
<dbReference type="NCBIfam" id="TIGR00177">
    <property type="entry name" value="molyb_syn"/>
    <property type="match status" value="1"/>
</dbReference>
<dbReference type="Gene3D" id="3.40.980.10">
    <property type="entry name" value="MoaB/Mog-like domain"/>
    <property type="match status" value="1"/>
</dbReference>
<reference evidence="4" key="1">
    <citation type="journal article" date="2022" name="G3 (Bethesda)">
        <title>Unveiling the complete genome sequence of Alicyclobacillus acidoterrestris DSM 3922T, a taint-producing strain.</title>
        <authorList>
            <person name="Leonardo I.C."/>
            <person name="Barreto Crespo M.T."/>
            <person name="Gaspar F.B."/>
        </authorList>
    </citation>
    <scope>NUCLEOTIDE SEQUENCE [LARGE SCALE GENOMIC DNA]</scope>
    <source>
        <strain evidence="4">DSM 3922</strain>
    </source>
</reference>
<sequence>MTRHTAAVITLSDGAHYGTREDKGGPLLAARLRDEAFDVIRTQILPDDKAAIVQCLTHLCDTLKVDVIATTGGTGLGPRDVTPEATSEVIQRTIPGMAEAMRMRTLEKTPFAMTSRQVVGVRNQTLIINFPGNPKGVDECFEVIQPVLHHVVQLLHGHTAH</sequence>
<dbReference type="RefSeq" id="WP_021297707.1">
    <property type="nucleotide sequence ID" value="NZ_AURB01000158.1"/>
</dbReference>
<dbReference type="InterPro" id="IPR051920">
    <property type="entry name" value="MPT_Adenylyltrnsfr/MoaC-Rel"/>
</dbReference>
<evidence type="ECO:0000313" key="3">
    <source>
        <dbReference type="EMBL" id="UNO48819.1"/>
    </source>
</evidence>
<dbReference type="PANTHER" id="PTHR43764">
    <property type="entry name" value="MOLYBDENUM COFACTOR BIOSYNTHESIS"/>
    <property type="match status" value="1"/>
</dbReference>
<dbReference type="InterPro" id="IPR036425">
    <property type="entry name" value="MoaB/Mog-like_dom_sf"/>
</dbReference>
<accession>A0A9E7CQY8</accession>
<keyword evidence="2" id="KW-0501">Molybdenum cofactor biosynthesis</keyword>
<dbReference type="STRING" id="1356854.N007_13265"/>
<dbReference type="InterPro" id="IPR001453">
    <property type="entry name" value="MoaB/Mog_dom"/>
</dbReference>
<keyword evidence="4" id="KW-1185">Reference proteome</keyword>
<protein>
    <submittedName>
        <fullName evidence="3">MogA/MoaB family molybdenum cofactor biosynthesis protein</fullName>
    </submittedName>
</protein>
<gene>
    <name evidence="3" type="ORF">K1I37_19625</name>
</gene>
<dbReference type="CDD" id="cd00886">
    <property type="entry name" value="MogA_MoaB"/>
    <property type="match status" value="1"/>
</dbReference>
<name>T0CVG1_ALIAG</name>
<accession>T0CVG1</accession>
<evidence type="ECO:0000256" key="2">
    <source>
        <dbReference type="ARBA" id="ARBA00023150"/>
    </source>
</evidence>
<dbReference type="KEGG" id="aaco:K1I37_19625"/>
<evidence type="ECO:0000313" key="4">
    <source>
        <dbReference type="Proteomes" id="UP000829401"/>
    </source>
</evidence>
<dbReference type="EMBL" id="CP080467">
    <property type="protein sequence ID" value="UNO48819.1"/>
    <property type="molecule type" value="Genomic_DNA"/>
</dbReference>
<dbReference type="PANTHER" id="PTHR43764:SF1">
    <property type="entry name" value="MOLYBDOPTERIN MOLYBDOTRANSFERASE"/>
    <property type="match status" value="1"/>
</dbReference>
<dbReference type="Pfam" id="PF00994">
    <property type="entry name" value="MoCF_biosynth"/>
    <property type="match status" value="1"/>
</dbReference>
<dbReference type="GO" id="GO:0006777">
    <property type="term" value="P:Mo-molybdopterin cofactor biosynthetic process"/>
    <property type="evidence" value="ECO:0007669"/>
    <property type="project" value="UniProtKB-KW"/>
</dbReference>
<dbReference type="SMART" id="SM00852">
    <property type="entry name" value="MoCF_biosynth"/>
    <property type="match status" value="1"/>
</dbReference>
<proteinExistence type="predicted"/>